<protein>
    <submittedName>
        <fullName evidence="2">YvrJ family protein</fullName>
    </submittedName>
</protein>
<evidence type="ECO:0000313" key="3">
    <source>
        <dbReference type="Proteomes" id="UP000680045"/>
    </source>
</evidence>
<evidence type="ECO:0000256" key="1">
    <source>
        <dbReference type="SAM" id="Phobius"/>
    </source>
</evidence>
<dbReference type="EMBL" id="JAGTPW010000001">
    <property type="protein sequence ID" value="MBR8643871.1"/>
    <property type="molecule type" value="Genomic_DNA"/>
</dbReference>
<name>A0A941FI79_9BACI</name>
<dbReference type="AlphaFoldDB" id="A0A941FI79"/>
<reference evidence="2" key="1">
    <citation type="submission" date="2021-04" db="EMBL/GenBank/DDBJ databases">
        <title>Whole genome sequencing of Enterococci isolates from hospitalized patients.</title>
        <authorList>
            <person name="Ogoti B.M."/>
            <person name="Onyambu F.G."/>
        </authorList>
    </citation>
    <scope>NUCLEOTIDE SEQUENCE</scope>
    <source>
        <strain evidence="2">242</strain>
    </source>
</reference>
<accession>A0A941FI79</accession>
<sequence length="77" mass="9120">MDQILPFVSDIGFLIIVTLYLLHRIETKLDTLNETLVELPERLREGIRSQVKDKRGASWVIASMRLFLLKWKSFNRF</sequence>
<keyword evidence="1" id="KW-1133">Transmembrane helix</keyword>
<keyword evidence="1" id="KW-0472">Membrane</keyword>
<evidence type="ECO:0000313" key="2">
    <source>
        <dbReference type="EMBL" id="MBR8643871.1"/>
    </source>
</evidence>
<organism evidence="2 3">
    <name type="scientific">Peribacillus frigoritolerans</name>
    <dbReference type="NCBI Taxonomy" id="450367"/>
    <lineage>
        <taxon>Bacteria</taxon>
        <taxon>Bacillati</taxon>
        <taxon>Bacillota</taxon>
        <taxon>Bacilli</taxon>
        <taxon>Bacillales</taxon>
        <taxon>Bacillaceae</taxon>
        <taxon>Peribacillus</taxon>
    </lineage>
</organism>
<keyword evidence="1" id="KW-0812">Transmembrane</keyword>
<feature type="transmembrane region" description="Helical" evidence="1">
    <location>
        <begin position="6"/>
        <end position="22"/>
    </location>
</feature>
<dbReference type="Proteomes" id="UP000680045">
    <property type="component" value="Unassembled WGS sequence"/>
</dbReference>
<dbReference type="InterPro" id="IPR024419">
    <property type="entry name" value="YvrJ"/>
</dbReference>
<comment type="caution">
    <text evidence="2">The sequence shown here is derived from an EMBL/GenBank/DDBJ whole genome shotgun (WGS) entry which is preliminary data.</text>
</comment>
<dbReference type="Pfam" id="PF12841">
    <property type="entry name" value="YvrJ"/>
    <property type="match status" value="1"/>
</dbReference>
<proteinExistence type="predicted"/>
<gene>
    <name evidence="2" type="ORF">KEH51_01150</name>
</gene>